<name>A0AAF1B385_DAUCS</name>
<evidence type="ECO:0000313" key="3">
    <source>
        <dbReference type="Proteomes" id="UP000077755"/>
    </source>
</evidence>
<organism evidence="2 3">
    <name type="scientific">Daucus carota subsp. sativus</name>
    <name type="common">Carrot</name>
    <dbReference type="NCBI Taxonomy" id="79200"/>
    <lineage>
        <taxon>Eukaryota</taxon>
        <taxon>Viridiplantae</taxon>
        <taxon>Streptophyta</taxon>
        <taxon>Embryophyta</taxon>
        <taxon>Tracheophyta</taxon>
        <taxon>Spermatophyta</taxon>
        <taxon>Magnoliopsida</taxon>
        <taxon>eudicotyledons</taxon>
        <taxon>Gunneridae</taxon>
        <taxon>Pentapetalae</taxon>
        <taxon>asterids</taxon>
        <taxon>campanulids</taxon>
        <taxon>Apiales</taxon>
        <taxon>Apiaceae</taxon>
        <taxon>Apioideae</taxon>
        <taxon>Scandiceae</taxon>
        <taxon>Daucinae</taxon>
        <taxon>Daucus</taxon>
        <taxon>Daucus sect. Daucus</taxon>
    </lineage>
</organism>
<dbReference type="InterPro" id="IPR025312">
    <property type="entry name" value="DUF4216"/>
</dbReference>
<dbReference type="AlphaFoldDB" id="A0AAF1B385"/>
<proteinExistence type="predicted"/>
<protein>
    <recommendedName>
        <fullName evidence="1">DUF4216 domain-containing protein</fullName>
    </recommendedName>
</protein>
<dbReference type="Pfam" id="PF13952">
    <property type="entry name" value="DUF4216"/>
    <property type="match status" value="1"/>
</dbReference>
<keyword evidence="3" id="KW-1185">Reference proteome</keyword>
<dbReference type="EMBL" id="CP093348">
    <property type="protein sequence ID" value="WOH04535.1"/>
    <property type="molecule type" value="Genomic_DNA"/>
</dbReference>
<gene>
    <name evidence="2" type="ORF">DCAR_0623944</name>
</gene>
<reference evidence="2" key="1">
    <citation type="journal article" date="2016" name="Nat. Genet.">
        <title>A high-quality carrot genome assembly provides new insights into carotenoid accumulation and asterid genome evolution.</title>
        <authorList>
            <person name="Iorizzo M."/>
            <person name="Ellison S."/>
            <person name="Senalik D."/>
            <person name="Zeng P."/>
            <person name="Satapoomin P."/>
            <person name="Huang J."/>
            <person name="Bowman M."/>
            <person name="Iovene M."/>
            <person name="Sanseverino W."/>
            <person name="Cavagnaro P."/>
            <person name="Yildiz M."/>
            <person name="Macko-Podgorni A."/>
            <person name="Moranska E."/>
            <person name="Grzebelus E."/>
            <person name="Grzebelus D."/>
            <person name="Ashrafi H."/>
            <person name="Zheng Z."/>
            <person name="Cheng S."/>
            <person name="Spooner D."/>
            <person name="Van Deynze A."/>
            <person name="Simon P."/>
        </authorList>
    </citation>
    <scope>NUCLEOTIDE SEQUENCE</scope>
    <source>
        <tissue evidence="2">Leaf</tissue>
    </source>
</reference>
<feature type="domain" description="DUF4216" evidence="1">
    <location>
        <begin position="13"/>
        <end position="81"/>
    </location>
</feature>
<evidence type="ECO:0000259" key="1">
    <source>
        <dbReference type="Pfam" id="PF13952"/>
    </source>
</evidence>
<dbReference type="PANTHER" id="PTHR48258">
    <property type="entry name" value="DUF4218 DOMAIN-CONTAINING PROTEIN-RELATED"/>
    <property type="match status" value="1"/>
</dbReference>
<accession>A0AAF1B385</accession>
<dbReference type="PANTHER" id="PTHR48258:SF9">
    <property type="entry name" value="OS01G0348150 PROTEIN"/>
    <property type="match status" value="1"/>
</dbReference>
<reference evidence="2" key="2">
    <citation type="submission" date="2022-03" db="EMBL/GenBank/DDBJ databases">
        <title>Draft title - Genomic analysis of global carrot germplasm unveils the trajectory of domestication and the origin of high carotenoid orange carrot.</title>
        <authorList>
            <person name="Iorizzo M."/>
            <person name="Ellison S."/>
            <person name="Senalik D."/>
            <person name="Macko-Podgorni A."/>
            <person name="Grzebelus D."/>
            <person name="Bostan H."/>
            <person name="Rolling W."/>
            <person name="Curaba J."/>
            <person name="Simon P."/>
        </authorList>
    </citation>
    <scope>NUCLEOTIDE SEQUENCE</scope>
    <source>
        <tissue evidence="2">Leaf</tissue>
    </source>
</reference>
<dbReference type="Proteomes" id="UP000077755">
    <property type="component" value="Chromosome 6"/>
</dbReference>
<evidence type="ECO:0000313" key="2">
    <source>
        <dbReference type="EMBL" id="WOH04535.1"/>
    </source>
</evidence>
<sequence length="142" mass="16793">MQKSYYGFIEEIWELDYKEFKVALFRCKWFDIRRGVKVDESGFTLVDFSRFGHEDDPFIFATQVKQVFYIQDPADSRWSIVLQSKRRILGIDNVEDEEEYNQFDENPPFSIGLPPTAFREDNTNTNYSRNDHGEGLWIGGQV</sequence>